<proteinExistence type="predicted"/>
<dbReference type="AlphaFoldDB" id="A0A450XUX8"/>
<dbReference type="EMBL" id="CAADGH010000145">
    <property type="protein sequence ID" value="VFK77476.1"/>
    <property type="molecule type" value="Genomic_DNA"/>
</dbReference>
<evidence type="ECO:0000313" key="1">
    <source>
        <dbReference type="EMBL" id="VFK33037.1"/>
    </source>
</evidence>
<sequence length="63" mass="7322">MWSVDFHRIPSLDKMTEAAESNPILNVNKYTQMGIPSGSLGEIYEEYKRLQKEVVGKRDMFNE</sequence>
<accession>A0A450XUX8</accession>
<evidence type="ECO:0000313" key="2">
    <source>
        <dbReference type="EMBL" id="VFK35636.1"/>
    </source>
</evidence>
<evidence type="ECO:0000313" key="3">
    <source>
        <dbReference type="EMBL" id="VFK77476.1"/>
    </source>
</evidence>
<name>A0A450XUX8_9GAMM</name>
<dbReference type="EMBL" id="CAADFO010000135">
    <property type="protein sequence ID" value="VFK33037.1"/>
    <property type="molecule type" value="Genomic_DNA"/>
</dbReference>
<gene>
    <name evidence="1" type="ORF">BECKMB1821G_GA0114241_11352</name>
    <name evidence="3" type="ORF">BECKMB1821H_GA0114242_11452</name>
    <name evidence="2" type="ORF">BECKMB1821I_GA0114274_11343</name>
</gene>
<organism evidence="1">
    <name type="scientific">Candidatus Kentrum sp. MB</name>
    <dbReference type="NCBI Taxonomy" id="2138164"/>
    <lineage>
        <taxon>Bacteria</taxon>
        <taxon>Pseudomonadati</taxon>
        <taxon>Pseudomonadota</taxon>
        <taxon>Gammaproteobacteria</taxon>
        <taxon>Candidatus Kentrum</taxon>
    </lineage>
</organism>
<reference evidence="1" key="1">
    <citation type="submission" date="2019-02" db="EMBL/GenBank/DDBJ databases">
        <authorList>
            <person name="Gruber-Vodicka R. H."/>
            <person name="Seah K. B. B."/>
        </authorList>
    </citation>
    <scope>NUCLEOTIDE SEQUENCE</scope>
    <source>
        <strain evidence="1">BECK_BZ197</strain>
        <strain evidence="3">BECK_BZ198</strain>
        <strain evidence="2">BECK_BZ199</strain>
    </source>
</reference>
<protein>
    <submittedName>
        <fullName evidence="1">Uncharacterized protein</fullName>
    </submittedName>
</protein>
<dbReference type="EMBL" id="CAADFQ010000134">
    <property type="protein sequence ID" value="VFK35636.1"/>
    <property type="molecule type" value="Genomic_DNA"/>
</dbReference>